<sequence length="75" mass="8544">MVEIKAEWGGDRGLMQKANYRVLCAAMGDVSAYMPALVKGEEKPKAKGYADTYGTDKHKSNWKEEDYLMPKEEKR</sequence>
<name>A0A183UKM1_TOXCA</name>
<evidence type="ECO:0000313" key="3">
    <source>
        <dbReference type="WBParaSite" id="TCNE_0000904101-mRNA-1"/>
    </source>
</evidence>
<dbReference type="AlphaFoldDB" id="A0A183UKM1"/>
<proteinExistence type="predicted"/>
<dbReference type="Proteomes" id="UP000050794">
    <property type="component" value="Unassembled WGS sequence"/>
</dbReference>
<keyword evidence="2" id="KW-1185">Reference proteome</keyword>
<organism evidence="2 3">
    <name type="scientific">Toxocara canis</name>
    <name type="common">Canine roundworm</name>
    <dbReference type="NCBI Taxonomy" id="6265"/>
    <lineage>
        <taxon>Eukaryota</taxon>
        <taxon>Metazoa</taxon>
        <taxon>Ecdysozoa</taxon>
        <taxon>Nematoda</taxon>
        <taxon>Chromadorea</taxon>
        <taxon>Rhabditida</taxon>
        <taxon>Spirurina</taxon>
        <taxon>Ascaridomorpha</taxon>
        <taxon>Ascaridoidea</taxon>
        <taxon>Toxocaridae</taxon>
        <taxon>Toxocara</taxon>
    </lineage>
</organism>
<dbReference type="EMBL" id="UYWY01020060">
    <property type="protein sequence ID" value="VDM40362.1"/>
    <property type="molecule type" value="Genomic_DNA"/>
</dbReference>
<gene>
    <name evidence="1" type="ORF">TCNE_LOCUS9041</name>
</gene>
<protein>
    <submittedName>
        <fullName evidence="3">Oxidored_molyb domain-containing protein</fullName>
    </submittedName>
</protein>
<reference evidence="1 2" key="2">
    <citation type="submission" date="2018-11" db="EMBL/GenBank/DDBJ databases">
        <authorList>
            <consortium name="Pathogen Informatics"/>
        </authorList>
    </citation>
    <scope>NUCLEOTIDE SEQUENCE [LARGE SCALE GENOMIC DNA]</scope>
</reference>
<dbReference type="WBParaSite" id="TCNE_0000904101-mRNA-1">
    <property type="protein sequence ID" value="TCNE_0000904101-mRNA-1"/>
    <property type="gene ID" value="TCNE_0000904101"/>
</dbReference>
<accession>A0A183UKM1</accession>
<evidence type="ECO:0000313" key="2">
    <source>
        <dbReference type="Proteomes" id="UP000050794"/>
    </source>
</evidence>
<reference evidence="3" key="1">
    <citation type="submission" date="2016-06" db="UniProtKB">
        <authorList>
            <consortium name="WormBaseParasite"/>
        </authorList>
    </citation>
    <scope>IDENTIFICATION</scope>
</reference>
<evidence type="ECO:0000313" key="1">
    <source>
        <dbReference type="EMBL" id="VDM40362.1"/>
    </source>
</evidence>